<accession>A0AC61L430</accession>
<sequence>MKAMIPTAILLLIFLSASALASAQPIPGDADGDRIISEAELTDSILDYLDFAYLGGSGSALDLEDLRESAHIHLYYPRTILCANGENVTIYKPINRIIPLTSDGTEVIRSLGAGQSVVGISTDLAEDALFPEFASLPTIGKWNDPDCEMLIALNPDIVLAYGKWPSVEKLEDKLERTEITVIRLNFYVPENMTDEVARLGYILEKDEESEELIGFYQHYMDLIDERLKGVSERQDVYIEGYSDYKTVSSGTGGDQMCVAAGGRNIACNLTGSYPKIDSEWLIAVNPDVMVKSAKDSYENVTEPAIMLSEIASRPGWKYMEAVENDRVHILTSDIYTGPRYFVGVVYMAQWFYPDMFADLDPDAIHREYMERFQDVDVQDRVFVYPT</sequence>
<reference evidence="1" key="1">
    <citation type="submission" date="2018-01" db="EMBL/GenBank/DDBJ databases">
        <authorList>
            <person name="Krukenberg V."/>
        </authorList>
    </citation>
    <scope>NUCLEOTIDE SEQUENCE</scope>
    <source>
        <strain evidence="1">E20ANME2</strain>
    </source>
</reference>
<comment type="caution">
    <text evidence="1">The sequence shown here is derived from an EMBL/GenBank/DDBJ whole genome shotgun (WGS) entry which is preliminary data.</text>
</comment>
<evidence type="ECO:0000313" key="2">
    <source>
        <dbReference type="Proteomes" id="UP000248329"/>
    </source>
</evidence>
<protein>
    <submittedName>
        <fullName evidence="1">Uncharacterized protein</fullName>
    </submittedName>
</protein>
<dbReference type="EMBL" id="PQXF01000007">
    <property type="protein sequence ID" value="PXF61197.1"/>
    <property type="molecule type" value="Genomic_DNA"/>
</dbReference>
<name>A0AC61L430_9EURY</name>
<evidence type="ECO:0000313" key="1">
    <source>
        <dbReference type="EMBL" id="PXF61197.1"/>
    </source>
</evidence>
<dbReference type="Proteomes" id="UP000248329">
    <property type="component" value="Unassembled WGS sequence"/>
</dbReference>
<gene>
    <name evidence="1" type="ORF">C4B59_05465</name>
</gene>
<proteinExistence type="predicted"/>
<organism evidence="1 2">
    <name type="scientific">Candidatus Methanogaster sp</name>
    <dbReference type="NCBI Taxonomy" id="3386292"/>
    <lineage>
        <taxon>Archaea</taxon>
        <taxon>Methanobacteriati</taxon>
        <taxon>Methanobacteriota</taxon>
        <taxon>Stenosarchaea group</taxon>
        <taxon>Methanomicrobia</taxon>
        <taxon>Methanosarcinales</taxon>
        <taxon>ANME-2 cluster</taxon>
        <taxon>Candidatus Methanogasteraceae</taxon>
        <taxon>Candidatus Methanogaster</taxon>
    </lineage>
</organism>